<evidence type="ECO:0000313" key="2">
    <source>
        <dbReference type="Proteomes" id="UP000033710"/>
    </source>
</evidence>
<dbReference type="RefSeq" id="XP_016584144.1">
    <property type="nucleotide sequence ID" value="XM_016728263.1"/>
</dbReference>
<proteinExistence type="predicted"/>
<organism evidence="1 2">
    <name type="scientific">Sporothrix schenckii 1099-18</name>
    <dbReference type="NCBI Taxonomy" id="1397361"/>
    <lineage>
        <taxon>Eukaryota</taxon>
        <taxon>Fungi</taxon>
        <taxon>Dikarya</taxon>
        <taxon>Ascomycota</taxon>
        <taxon>Pezizomycotina</taxon>
        <taxon>Sordariomycetes</taxon>
        <taxon>Sordariomycetidae</taxon>
        <taxon>Ophiostomatales</taxon>
        <taxon>Ophiostomataceae</taxon>
        <taxon>Sporothrix</taxon>
    </lineage>
</organism>
<reference evidence="1 2" key="2">
    <citation type="journal article" date="2015" name="Eukaryot. Cell">
        <title>Asexual propagation of a virulent clone complex in a human and feline outbreak of sporotrichosis.</title>
        <authorList>
            <person name="Teixeira Mde M."/>
            <person name="Rodrigues A.M."/>
            <person name="Tsui C.K."/>
            <person name="de Almeida L.G."/>
            <person name="Van Diepeningen A.D."/>
            <person name="van den Ende B.G."/>
            <person name="Fernandes G.F."/>
            <person name="Kano R."/>
            <person name="Hamelin R.C."/>
            <person name="Lopes-Bezerra L.M."/>
            <person name="Vasconcelos A.T."/>
            <person name="de Hoog S."/>
            <person name="de Camargo Z.P."/>
            <person name="Felipe M.S."/>
        </authorList>
    </citation>
    <scope>NUCLEOTIDE SEQUENCE [LARGE SCALE GENOMIC DNA]</scope>
    <source>
        <strain evidence="1 2">1099-18</strain>
    </source>
</reference>
<reference evidence="1 2" key="1">
    <citation type="journal article" date="2014" name="BMC Genomics">
        <title>Comparative genomics of the major fungal agents of human and animal Sporotrichosis: Sporothrix schenckii and Sporothrix brasiliensis.</title>
        <authorList>
            <person name="Teixeira M.M."/>
            <person name="de Almeida L.G."/>
            <person name="Kubitschek-Barreira P."/>
            <person name="Alves F.L."/>
            <person name="Kioshima E.S."/>
            <person name="Abadio A.K."/>
            <person name="Fernandes L."/>
            <person name="Derengowski L.S."/>
            <person name="Ferreira K.S."/>
            <person name="Souza R.C."/>
            <person name="Ruiz J.C."/>
            <person name="de Andrade N.C."/>
            <person name="Paes H.C."/>
            <person name="Nicola A.M."/>
            <person name="Albuquerque P."/>
            <person name="Gerber A.L."/>
            <person name="Martins V.P."/>
            <person name="Peconick L.D."/>
            <person name="Neto A.V."/>
            <person name="Chaucanez C.B."/>
            <person name="Silva P.A."/>
            <person name="Cunha O.L."/>
            <person name="de Oliveira F.F."/>
            <person name="dos Santos T.C."/>
            <person name="Barros A.L."/>
            <person name="Soares M.A."/>
            <person name="de Oliveira L.M."/>
            <person name="Marini M.M."/>
            <person name="Villalobos-Duno H."/>
            <person name="Cunha M.M."/>
            <person name="de Hoog S."/>
            <person name="da Silveira J.F."/>
            <person name="Henrissat B."/>
            <person name="Nino-Vega G.A."/>
            <person name="Cisalpino P.S."/>
            <person name="Mora-Montes H.M."/>
            <person name="Almeida S.R."/>
            <person name="Stajich J.E."/>
            <person name="Lopes-Bezerra L.M."/>
            <person name="Vasconcelos A.T."/>
            <person name="Felipe M.S."/>
        </authorList>
    </citation>
    <scope>NUCLEOTIDE SEQUENCE [LARGE SCALE GENOMIC DNA]</scope>
    <source>
        <strain evidence="1 2">1099-18</strain>
    </source>
</reference>
<dbReference type="VEuPathDB" id="FungiDB:SPSK_01336"/>
<dbReference type="GeneID" id="27663540"/>
<gene>
    <name evidence="1" type="ORF">SPSK_01336</name>
</gene>
<accession>A0A0F2LVJ6</accession>
<protein>
    <submittedName>
        <fullName evidence="1">Uncharacterized protein</fullName>
    </submittedName>
</protein>
<dbReference type="KEGG" id="ssck:SPSK_01336"/>
<dbReference type="EMBL" id="AXCR01000011">
    <property type="protein sequence ID" value="KJR81468.1"/>
    <property type="molecule type" value="Genomic_DNA"/>
</dbReference>
<evidence type="ECO:0000313" key="1">
    <source>
        <dbReference type="EMBL" id="KJR81468.1"/>
    </source>
</evidence>
<dbReference type="AlphaFoldDB" id="A0A0F2LVJ6"/>
<comment type="caution">
    <text evidence="1">The sequence shown here is derived from an EMBL/GenBank/DDBJ whole genome shotgun (WGS) entry which is preliminary data.</text>
</comment>
<sequence>MTQLKCRQKHHSVFFLRTQWTHFPSFTMYVLGADAEPSQTWLIDLAWSHQMLIGMAFTCCRLSSQRVDTYL</sequence>
<name>A0A0F2LVJ6_SPOSC</name>
<dbReference type="Proteomes" id="UP000033710">
    <property type="component" value="Unassembled WGS sequence"/>
</dbReference>